<dbReference type="OrthoDB" id="9768329at2"/>
<dbReference type="PANTHER" id="PTHR43373">
    <property type="entry name" value="NA(+)/H(+) ANTIPORTER SUBUNIT"/>
    <property type="match status" value="1"/>
</dbReference>
<dbReference type="GO" id="GO:0016020">
    <property type="term" value="C:membrane"/>
    <property type="evidence" value="ECO:0007669"/>
    <property type="project" value="UniProtKB-SubCell"/>
</dbReference>
<feature type="transmembrane region" description="Helical" evidence="3">
    <location>
        <begin position="105"/>
        <end position="122"/>
    </location>
</feature>
<protein>
    <submittedName>
        <fullName evidence="5">Hydrogenase 4 subunit B</fullName>
    </submittedName>
</protein>
<evidence type="ECO:0000259" key="4">
    <source>
        <dbReference type="Pfam" id="PF00361"/>
    </source>
</evidence>
<sequence>MTELLFPPLLPLIWMALCRWRPVCSPWALLAVASALALLAWMAIGCTDAGVSGRLSLLPVLGVGLRLDGVAALMLGLTWLLITGGGLHAWGFLEAELAFRQRRRFWCCLALLWGGLNLVWLASDLLLLFMGLELVAVAVVLLIQLRPGAATRAAARGYLIVVLSGAPVLVLAGFVLFVGSGSLTLRELEPADSSLLQMAALLVTAGLVGRAALFPLHTWLPPAHGAAEPPISALLSALVTKASFYSLFRFWHESGLNAPFWLVMLLGVLGALAIAWGGWKAWCEPRLKMLVAWSSVNQLGYLFLVFPIVAAASVAMAPMARAGVFVFVLNHALAKAALFMAAGNLIRAMGAGGVRDLGGTGQRIPVSLLSFGLAGVAIMGLPPSGGFAAKWLLLETSLDSGQWWWTAVIAGGGLVSAAYIFRVYRQTYLTEGEALVLTPPPRALEVMPMLLALMAAGMGLFLSPILQLMGLPGPGEGTP</sequence>
<dbReference type="EMBL" id="NSKD01000001">
    <property type="protein sequence ID" value="PAU81932.1"/>
    <property type="molecule type" value="Genomic_DNA"/>
</dbReference>
<evidence type="ECO:0000256" key="1">
    <source>
        <dbReference type="ARBA" id="ARBA00004127"/>
    </source>
</evidence>
<dbReference type="PANTHER" id="PTHR43373:SF1">
    <property type="entry name" value="NA(+)_H(+) ANTIPORTER SUBUNIT A"/>
    <property type="match status" value="1"/>
</dbReference>
<dbReference type="GO" id="GO:0012505">
    <property type="term" value="C:endomembrane system"/>
    <property type="evidence" value="ECO:0007669"/>
    <property type="project" value="UniProtKB-SubCell"/>
</dbReference>
<dbReference type="Pfam" id="PF00361">
    <property type="entry name" value="Proton_antipo_M"/>
    <property type="match status" value="1"/>
</dbReference>
<dbReference type="RefSeq" id="WP_095616032.1">
    <property type="nucleotide sequence ID" value="NZ_NSKD01000001.1"/>
</dbReference>
<keyword evidence="6" id="KW-1185">Reference proteome</keyword>
<keyword evidence="3" id="KW-1133">Transmembrane helix</keyword>
<feature type="transmembrane region" description="Helical" evidence="3">
    <location>
        <begin position="231"/>
        <end position="248"/>
    </location>
</feature>
<feature type="transmembrane region" description="Helical" evidence="3">
    <location>
        <begin position="128"/>
        <end position="145"/>
    </location>
</feature>
<accession>A0A2A2FBE4</accession>
<reference evidence="5 6" key="1">
    <citation type="submission" date="2017-08" db="EMBL/GenBank/DDBJ databases">
        <title>Halovibrio sewagensis sp. nov., isolated from wastewater of high salinity.</title>
        <authorList>
            <person name="Dong X."/>
            <person name="Zhang G."/>
        </authorList>
    </citation>
    <scope>NUCLEOTIDE SEQUENCE [LARGE SCALE GENOMIC DNA]</scope>
    <source>
        <strain evidence="5 6">YL5-2</strain>
    </source>
</reference>
<comment type="caution">
    <text evidence="5">The sequence shown here is derived from an EMBL/GenBank/DDBJ whole genome shotgun (WGS) entry which is preliminary data.</text>
</comment>
<feature type="transmembrane region" description="Helical" evidence="3">
    <location>
        <begin position="69"/>
        <end position="93"/>
    </location>
</feature>
<feature type="domain" description="NADH:quinone oxidoreductase/Mrp antiporter transmembrane" evidence="4">
    <location>
        <begin position="122"/>
        <end position="408"/>
    </location>
</feature>
<evidence type="ECO:0000256" key="2">
    <source>
        <dbReference type="RuleBase" id="RU000320"/>
    </source>
</evidence>
<feature type="transmembrane region" description="Helical" evidence="3">
    <location>
        <begin position="198"/>
        <end position="219"/>
    </location>
</feature>
<name>A0A2A2FBE4_9GAMM</name>
<dbReference type="InterPro" id="IPR050616">
    <property type="entry name" value="CPA3_Na-H_Antiporter_A"/>
</dbReference>
<evidence type="ECO:0000313" key="6">
    <source>
        <dbReference type="Proteomes" id="UP000218896"/>
    </source>
</evidence>
<dbReference type="AlphaFoldDB" id="A0A2A2FBE4"/>
<dbReference type="InterPro" id="IPR001750">
    <property type="entry name" value="ND/Mrp_TM"/>
</dbReference>
<feature type="transmembrane region" description="Helical" evidence="3">
    <location>
        <begin position="450"/>
        <end position="469"/>
    </location>
</feature>
<evidence type="ECO:0000313" key="5">
    <source>
        <dbReference type="EMBL" id="PAU81932.1"/>
    </source>
</evidence>
<keyword evidence="3" id="KW-0472">Membrane</keyword>
<gene>
    <name evidence="5" type="ORF">CK501_01915</name>
</gene>
<organism evidence="5 6">
    <name type="scientific">Halovibrio salipaludis</name>
    <dbReference type="NCBI Taxonomy" id="2032626"/>
    <lineage>
        <taxon>Bacteria</taxon>
        <taxon>Pseudomonadati</taxon>
        <taxon>Pseudomonadota</taxon>
        <taxon>Gammaproteobacteria</taxon>
        <taxon>Oceanospirillales</taxon>
        <taxon>Halomonadaceae</taxon>
        <taxon>Halovibrio</taxon>
    </lineage>
</organism>
<comment type="subcellular location">
    <subcellularLocation>
        <location evidence="1">Endomembrane system</location>
        <topology evidence="1">Multi-pass membrane protein</topology>
    </subcellularLocation>
    <subcellularLocation>
        <location evidence="2">Membrane</location>
        <topology evidence="2">Multi-pass membrane protein</topology>
    </subcellularLocation>
</comment>
<feature type="transmembrane region" description="Helical" evidence="3">
    <location>
        <begin position="323"/>
        <end position="343"/>
    </location>
</feature>
<feature type="transmembrane region" description="Helical" evidence="3">
    <location>
        <begin position="299"/>
        <end position="317"/>
    </location>
</feature>
<feature type="transmembrane region" description="Helical" evidence="3">
    <location>
        <begin position="157"/>
        <end position="178"/>
    </location>
</feature>
<feature type="transmembrane region" description="Helical" evidence="3">
    <location>
        <begin position="364"/>
        <end position="382"/>
    </location>
</feature>
<feature type="transmembrane region" description="Helical" evidence="3">
    <location>
        <begin position="402"/>
        <end position="421"/>
    </location>
</feature>
<dbReference type="Proteomes" id="UP000218896">
    <property type="component" value="Unassembled WGS sequence"/>
</dbReference>
<evidence type="ECO:0000256" key="3">
    <source>
        <dbReference type="SAM" id="Phobius"/>
    </source>
</evidence>
<feature type="transmembrane region" description="Helical" evidence="3">
    <location>
        <begin position="260"/>
        <end position="279"/>
    </location>
</feature>
<keyword evidence="2 3" id="KW-0812">Transmembrane</keyword>
<proteinExistence type="predicted"/>